<proteinExistence type="predicted"/>
<evidence type="ECO:0000313" key="2">
    <source>
        <dbReference type="Proteomes" id="UP001162992"/>
    </source>
</evidence>
<keyword evidence="2" id="KW-1185">Reference proteome</keyword>
<dbReference type="Proteomes" id="UP001162992">
    <property type="component" value="Chromosome 8"/>
</dbReference>
<evidence type="ECO:0000313" key="1">
    <source>
        <dbReference type="EMBL" id="KAJ7546667.1"/>
    </source>
</evidence>
<organism evidence="1 2">
    <name type="scientific">Diphasiastrum complanatum</name>
    <name type="common">Issler's clubmoss</name>
    <name type="synonym">Lycopodium complanatum</name>
    <dbReference type="NCBI Taxonomy" id="34168"/>
    <lineage>
        <taxon>Eukaryota</taxon>
        <taxon>Viridiplantae</taxon>
        <taxon>Streptophyta</taxon>
        <taxon>Embryophyta</taxon>
        <taxon>Tracheophyta</taxon>
        <taxon>Lycopodiopsida</taxon>
        <taxon>Lycopodiales</taxon>
        <taxon>Lycopodiaceae</taxon>
        <taxon>Lycopodioideae</taxon>
        <taxon>Diphasiastrum</taxon>
    </lineage>
</organism>
<reference evidence="2" key="1">
    <citation type="journal article" date="2024" name="Proc. Natl. Acad. Sci. U.S.A.">
        <title>Extraordinary preservation of gene collinearity over three hundred million years revealed in homosporous lycophytes.</title>
        <authorList>
            <person name="Li C."/>
            <person name="Wickell D."/>
            <person name="Kuo L.Y."/>
            <person name="Chen X."/>
            <person name="Nie B."/>
            <person name="Liao X."/>
            <person name="Peng D."/>
            <person name="Ji J."/>
            <person name="Jenkins J."/>
            <person name="Williams M."/>
            <person name="Shu S."/>
            <person name="Plott C."/>
            <person name="Barry K."/>
            <person name="Rajasekar S."/>
            <person name="Grimwood J."/>
            <person name="Han X."/>
            <person name="Sun S."/>
            <person name="Hou Z."/>
            <person name="He W."/>
            <person name="Dai G."/>
            <person name="Sun C."/>
            <person name="Schmutz J."/>
            <person name="Leebens-Mack J.H."/>
            <person name="Li F.W."/>
            <person name="Wang L."/>
        </authorList>
    </citation>
    <scope>NUCLEOTIDE SEQUENCE [LARGE SCALE GENOMIC DNA]</scope>
    <source>
        <strain evidence="2">cv. PW_Plant_1</strain>
    </source>
</reference>
<dbReference type="EMBL" id="CM055099">
    <property type="protein sequence ID" value="KAJ7546667.1"/>
    <property type="molecule type" value="Genomic_DNA"/>
</dbReference>
<gene>
    <name evidence="1" type="ORF">O6H91_08G049800</name>
</gene>
<sequence length="950" mass="107081">MIKNCDQDLAMAVALAEDNDEVDDDFQQLGIRGSLNSQKIALKTCGITKKQNGLRSKKLPNRCPEDDPELKGKKYKKSHSCEEIRRKMECSSTEEALDHSEANNSLDAVVSASRYIHEPVEILKSNQCSKNIAEIATQQFHKETEGNMSLEPCILLNDELMEESNVSEGTEQANVMLEIPIGEVQNLTHSAPKDEHAYVSLHLSNDSNSMMYKEKFIAPEKGTPTTGYGSQMSALLRLCSLAVKEGKGMDKEPTNSPCTEDFTIDVDDSEDETDITSLMTQVTSSPRTSERKTLSKVPELKLEIKSRPPMQDITNSSKHVGRRYAKIDMEVQISKRMSQKQLTKVSKTDIEVQKHRKDLGNSGKISGTSTSNEEDKRHESDMHKTDYNSLGKENSTQDLQSDVLCPVCKISINDMAPAEREAHSNSCLDSLIDGQKEKFQNSSTVGDTSVQRASLVDCAPVVEWLNKLSLARYADIFIKEEIDWDTLKWIKEEDLITLGITALGPRRKIILAIEQLRNGECTSSWNISDENLPVQNVNMQEQPKMVGSKLITDFFKLPSSANRALKHSTSSSVTGNEKQRTSYKVEKVASNRMTNLKRGRGGLGYSGIAGLKEIPQWMCIPGTRFRVDAFRYLTGDCCHWFLTHFHTDHYQGLTKGFRYGKIYCSLITARLVNMRIGIPWDKLQPIPLNERVQIEGVQVIFLDANHCPGSVIILFELPNGKNILHTGDFRFCTEMANIPVLQKANIHTLMLDTTYCDPQYDFPKQEVVIQFVIDAIQAEAFNPKTLFLIGTYTIGKERLFLEVGKVLQRKVYIGAAKQRMLACMDIPKDYLQWVTSNDQESFIHVVPLWSIASFKRMNSISKHYHGKYNSIVGFSPTGWNFGRNKKRTPGRRWQKGTIIRYEVPYSEHCSFEELKEFVKFVSPAAIIPTVNNSSPQAADTMIAQVLSQDT</sequence>
<name>A0ACC2CXC1_DIPCM</name>
<comment type="caution">
    <text evidence="1">The sequence shown here is derived from an EMBL/GenBank/DDBJ whole genome shotgun (WGS) entry which is preliminary data.</text>
</comment>
<protein>
    <submittedName>
        <fullName evidence="1">Uncharacterized protein</fullName>
    </submittedName>
</protein>
<accession>A0ACC2CXC1</accession>